<dbReference type="SUPFAM" id="SSF55729">
    <property type="entry name" value="Acyl-CoA N-acyltransferases (Nat)"/>
    <property type="match status" value="1"/>
</dbReference>
<evidence type="ECO:0000313" key="2">
    <source>
        <dbReference type="EMBL" id="WTU77507.1"/>
    </source>
</evidence>
<keyword evidence="2" id="KW-0012">Acyltransferase</keyword>
<dbReference type="AlphaFoldDB" id="A0AAU2K0H5"/>
<keyword evidence="2" id="KW-0808">Transferase</keyword>
<dbReference type="EMBL" id="CP108264">
    <property type="protein sequence ID" value="WTU77507.1"/>
    <property type="molecule type" value="Genomic_DNA"/>
</dbReference>
<dbReference type="PROSITE" id="PS51186">
    <property type="entry name" value="GNAT"/>
    <property type="match status" value="1"/>
</dbReference>
<dbReference type="Pfam" id="PF00583">
    <property type="entry name" value="Acetyltransf_1"/>
    <property type="match status" value="1"/>
</dbReference>
<evidence type="ECO:0000259" key="1">
    <source>
        <dbReference type="PROSITE" id="PS51186"/>
    </source>
</evidence>
<feature type="domain" description="N-acetyltransferase" evidence="1">
    <location>
        <begin position="213"/>
        <end position="363"/>
    </location>
</feature>
<gene>
    <name evidence="2" type="ORF">OG327_31595</name>
</gene>
<organism evidence="2">
    <name type="scientific">Streptomyces sp. NBC_00049</name>
    <dbReference type="NCBI Taxonomy" id="2903617"/>
    <lineage>
        <taxon>Bacteria</taxon>
        <taxon>Bacillati</taxon>
        <taxon>Actinomycetota</taxon>
        <taxon>Actinomycetes</taxon>
        <taxon>Kitasatosporales</taxon>
        <taxon>Streptomycetaceae</taxon>
        <taxon>Streptomyces</taxon>
    </lineage>
</organism>
<protein>
    <submittedName>
        <fullName evidence="2">GNAT family N-acetyltransferase</fullName>
        <ecNumber evidence="2">2.3.1.-</ecNumber>
    </submittedName>
</protein>
<name>A0AAU2K0H5_9ACTN</name>
<dbReference type="InterPro" id="IPR016181">
    <property type="entry name" value="Acyl_CoA_acyltransferase"/>
</dbReference>
<proteinExistence type="predicted"/>
<dbReference type="GO" id="GO:0016747">
    <property type="term" value="F:acyltransferase activity, transferring groups other than amino-acyl groups"/>
    <property type="evidence" value="ECO:0007669"/>
    <property type="project" value="InterPro"/>
</dbReference>
<dbReference type="EC" id="2.3.1.-" evidence="2"/>
<dbReference type="Gene3D" id="3.40.630.30">
    <property type="match status" value="1"/>
</dbReference>
<reference evidence="2" key="1">
    <citation type="submission" date="2022-10" db="EMBL/GenBank/DDBJ databases">
        <title>The complete genomes of actinobacterial strains from the NBC collection.</title>
        <authorList>
            <person name="Joergensen T.S."/>
            <person name="Alvarez Arevalo M."/>
            <person name="Sterndorff E.B."/>
            <person name="Faurdal D."/>
            <person name="Vuksanovic O."/>
            <person name="Mourched A.-S."/>
            <person name="Charusanti P."/>
            <person name="Shaw S."/>
            <person name="Blin K."/>
            <person name="Weber T."/>
        </authorList>
    </citation>
    <scope>NUCLEOTIDE SEQUENCE</scope>
    <source>
        <strain evidence="2">NBC_00049</strain>
    </source>
</reference>
<sequence length="372" mass="40424">MPFPNFLDSFAINLLGATPLEANPRHRAILDAYTDVQNIDRRLLTDIATAIEAGKGTAQQLEACIDALAERFIAGYQLSLLLSTDCCCAEDAAEAEPCVPCGLERDEECCQDPERPGDLLEACLGVFAQLGDPYAVASADLVDALRDLPGIAGKHWRYSDLTQARLAELLAPHGLRTPRHHPAGRPAPQVLPARRPLHLHGRVHQLLNTITATRIRTATIADWPLIETFHRSCSVQALHRRWGRSQITRRDIQRLLHHSSCWIALHAADEVVALGSAGPLSRQPGVFDLGLQVADAHQRRGIGLAVARHAAAHARSQGAHALSVYTEASNLAMLGLVGHLGHPTKSREGAYLDVRVPLSATDPSASRHSPRR</sequence>
<accession>A0AAU2K0H5</accession>
<dbReference type="InterPro" id="IPR000182">
    <property type="entry name" value="GNAT_dom"/>
</dbReference>